<dbReference type="Gene3D" id="2.40.50.100">
    <property type="match status" value="1"/>
</dbReference>
<evidence type="ECO:0000259" key="5">
    <source>
        <dbReference type="Pfam" id="PF25917"/>
    </source>
</evidence>
<sequence length="380" mass="41672">MNKIVKYILIGILVLGALWAAAFFIKSNSKDAVTYETSTPFISNIEKKTVATGKVVPEDEVEIKPQISGIIQKIYMEEGQKVKSGDLIATIKVVPNEQSLNQSRGRVRNAELALNNVKIEYNRNKTLFDKGVISSQDFNTLQLQNDQAIQELENAKADYQIIRQGSAGGSSSANTNIRATVDGTILEIPVEEGDQVIESNNFNDGTTIASIADLSKMIFEGKVDEGEVAKLEVGTPLKISLGAIEGTELDAKLRFIAPKGIEETGAVQFKIEGDVEVKDGVFIRAGYSANASLVLEKKDDVLVIPEALLQFDKKTDKPYVEIEKGNQEFERKDIEIGISDGVNVEIVSGLTESDKVKIWNKTEPIKKGDDEEGEEEDSEE</sequence>
<dbReference type="InterPro" id="IPR058625">
    <property type="entry name" value="MdtA-like_BSH"/>
</dbReference>
<dbReference type="Pfam" id="PF25917">
    <property type="entry name" value="BSH_RND"/>
    <property type="match status" value="1"/>
</dbReference>
<comment type="caution">
    <text evidence="6">The sequence shown here is derived from an EMBL/GenBank/DDBJ whole genome shotgun (WGS) entry which is preliminary data.</text>
</comment>
<accession>A0A7X2ZUZ3</accession>
<feature type="compositionally biased region" description="Acidic residues" evidence="3">
    <location>
        <begin position="370"/>
        <end position="380"/>
    </location>
</feature>
<feature type="transmembrane region" description="Helical" evidence="4">
    <location>
        <begin position="7"/>
        <end position="25"/>
    </location>
</feature>
<protein>
    <submittedName>
        <fullName evidence="6">Efflux RND transporter periplasmic adaptor subunit</fullName>
    </submittedName>
</protein>
<evidence type="ECO:0000256" key="4">
    <source>
        <dbReference type="SAM" id="Phobius"/>
    </source>
</evidence>
<name>A0A7X2ZUZ3_9FLAO</name>
<keyword evidence="4" id="KW-0472">Membrane</keyword>
<keyword evidence="4" id="KW-0812">Transmembrane</keyword>
<evidence type="ECO:0000256" key="1">
    <source>
        <dbReference type="ARBA" id="ARBA00009477"/>
    </source>
</evidence>
<dbReference type="InterPro" id="IPR006143">
    <property type="entry name" value="RND_pump_MFP"/>
</dbReference>
<dbReference type="NCBIfam" id="TIGR01730">
    <property type="entry name" value="RND_mfp"/>
    <property type="match status" value="1"/>
</dbReference>
<keyword evidence="4" id="KW-1133">Transmembrane helix</keyword>
<dbReference type="RefSeq" id="WP_155600279.1">
    <property type="nucleotide sequence ID" value="NZ_RCNR01000026.1"/>
</dbReference>
<dbReference type="AlphaFoldDB" id="A0A7X2ZUZ3"/>
<dbReference type="GO" id="GO:1990281">
    <property type="term" value="C:efflux pump complex"/>
    <property type="evidence" value="ECO:0007669"/>
    <property type="project" value="TreeGrafter"/>
</dbReference>
<dbReference type="PANTHER" id="PTHR30469:SF33">
    <property type="entry name" value="SLR1207 PROTEIN"/>
    <property type="match status" value="1"/>
</dbReference>
<proteinExistence type="inferred from homology"/>
<feature type="coiled-coil region" evidence="2">
    <location>
        <begin position="100"/>
        <end position="165"/>
    </location>
</feature>
<dbReference type="Gene3D" id="2.40.30.170">
    <property type="match status" value="1"/>
</dbReference>
<dbReference type="PANTHER" id="PTHR30469">
    <property type="entry name" value="MULTIDRUG RESISTANCE PROTEIN MDTA"/>
    <property type="match status" value="1"/>
</dbReference>
<dbReference type="Gene3D" id="1.10.287.470">
    <property type="entry name" value="Helix hairpin bin"/>
    <property type="match status" value="1"/>
</dbReference>
<evidence type="ECO:0000313" key="7">
    <source>
        <dbReference type="Proteomes" id="UP000540519"/>
    </source>
</evidence>
<feature type="domain" description="Multidrug resistance protein MdtA-like barrel-sandwich hybrid" evidence="5">
    <location>
        <begin position="60"/>
        <end position="200"/>
    </location>
</feature>
<comment type="similarity">
    <text evidence="1">Belongs to the membrane fusion protein (MFP) (TC 8.A.1) family.</text>
</comment>
<organism evidence="6 7">
    <name type="scientific">Zobellia amurskyensis</name>
    <dbReference type="NCBI Taxonomy" id="248905"/>
    <lineage>
        <taxon>Bacteria</taxon>
        <taxon>Pseudomonadati</taxon>
        <taxon>Bacteroidota</taxon>
        <taxon>Flavobacteriia</taxon>
        <taxon>Flavobacteriales</taxon>
        <taxon>Flavobacteriaceae</taxon>
        <taxon>Zobellia</taxon>
    </lineage>
</organism>
<dbReference type="GO" id="GO:0015562">
    <property type="term" value="F:efflux transmembrane transporter activity"/>
    <property type="evidence" value="ECO:0007669"/>
    <property type="project" value="TreeGrafter"/>
</dbReference>
<dbReference type="Gene3D" id="6.20.50.140">
    <property type="match status" value="1"/>
</dbReference>
<evidence type="ECO:0000313" key="6">
    <source>
        <dbReference type="EMBL" id="MUH36839.1"/>
    </source>
</evidence>
<dbReference type="SUPFAM" id="SSF111369">
    <property type="entry name" value="HlyD-like secretion proteins"/>
    <property type="match status" value="1"/>
</dbReference>
<evidence type="ECO:0000256" key="2">
    <source>
        <dbReference type="SAM" id="Coils"/>
    </source>
</evidence>
<dbReference type="OrthoDB" id="9809068at2"/>
<reference evidence="6 7" key="1">
    <citation type="journal article" date="2019" name="Mar. Drugs">
        <title>Comparative Genomics and CAZyme Genome Repertoires of Marine Zobellia amurskyensis KMM 3526(T) and Zobellia laminariae KMM 3676(T).</title>
        <authorList>
            <person name="Chernysheva N."/>
            <person name="Bystritskaya E."/>
            <person name="Stenkova A."/>
            <person name="Golovkin I."/>
            <person name="Nedashkovskaya O."/>
            <person name="Isaeva M."/>
        </authorList>
    </citation>
    <scope>NUCLEOTIDE SEQUENCE [LARGE SCALE GENOMIC DNA]</scope>
    <source>
        <strain evidence="6 7">KMM 3526</strain>
    </source>
</reference>
<dbReference type="Proteomes" id="UP000540519">
    <property type="component" value="Unassembled WGS sequence"/>
</dbReference>
<feature type="region of interest" description="Disordered" evidence="3">
    <location>
        <begin position="361"/>
        <end position="380"/>
    </location>
</feature>
<keyword evidence="7" id="KW-1185">Reference proteome</keyword>
<evidence type="ECO:0000256" key="3">
    <source>
        <dbReference type="SAM" id="MobiDB-lite"/>
    </source>
</evidence>
<gene>
    <name evidence="6" type="ORF">D9O36_13370</name>
</gene>
<dbReference type="EMBL" id="RCNR01000026">
    <property type="protein sequence ID" value="MUH36839.1"/>
    <property type="molecule type" value="Genomic_DNA"/>
</dbReference>
<keyword evidence="2" id="KW-0175">Coiled coil</keyword>